<proteinExistence type="predicted"/>
<feature type="domain" description="WCX" evidence="2">
    <location>
        <begin position="112"/>
        <end position="180"/>
    </location>
</feature>
<comment type="caution">
    <text evidence="3">The sequence shown here is derived from an EMBL/GenBank/DDBJ whole genome shotgun (WGS) entry which is preliminary data.</text>
</comment>
<evidence type="ECO:0000259" key="1">
    <source>
        <dbReference type="Pfam" id="PF13280"/>
    </source>
</evidence>
<dbReference type="Pfam" id="PF13280">
    <property type="entry name" value="WYL"/>
    <property type="match status" value="1"/>
</dbReference>
<dbReference type="EMBL" id="BAABIL010000425">
    <property type="protein sequence ID" value="GAA4986707.1"/>
    <property type="molecule type" value="Genomic_DNA"/>
</dbReference>
<organism evidence="3 4">
    <name type="scientific">Kineococcus glutinatus</name>
    <dbReference type="NCBI Taxonomy" id="1070872"/>
    <lineage>
        <taxon>Bacteria</taxon>
        <taxon>Bacillati</taxon>
        <taxon>Actinomycetota</taxon>
        <taxon>Actinomycetes</taxon>
        <taxon>Kineosporiales</taxon>
        <taxon>Kineosporiaceae</taxon>
        <taxon>Kineococcus</taxon>
    </lineage>
</organism>
<dbReference type="Proteomes" id="UP001501195">
    <property type="component" value="Unassembled WGS sequence"/>
</dbReference>
<feature type="domain" description="WYL" evidence="1">
    <location>
        <begin position="3"/>
        <end position="68"/>
    </location>
</feature>
<name>A0ABP9I3K7_9ACTN</name>
<reference evidence="4" key="1">
    <citation type="journal article" date="2019" name="Int. J. Syst. Evol. Microbiol.">
        <title>The Global Catalogue of Microorganisms (GCM) 10K type strain sequencing project: providing services to taxonomists for standard genome sequencing and annotation.</title>
        <authorList>
            <consortium name="The Broad Institute Genomics Platform"/>
            <consortium name="The Broad Institute Genome Sequencing Center for Infectious Disease"/>
            <person name="Wu L."/>
            <person name="Ma J."/>
        </authorList>
    </citation>
    <scope>NUCLEOTIDE SEQUENCE [LARGE SCALE GENOMIC DNA]</scope>
    <source>
        <strain evidence="4">JCM 18126</strain>
    </source>
</reference>
<dbReference type="PROSITE" id="PS52050">
    <property type="entry name" value="WYL"/>
    <property type="match status" value="1"/>
</dbReference>
<dbReference type="PANTHER" id="PTHR34580">
    <property type="match status" value="1"/>
</dbReference>
<sequence length="189" mass="20564">MPHLALLQDALWEERRLVLHYEHGGRPPARRWLLDPWGLVSKNGVWYLVAAAGGDPRMFRVSRVRGAETTPEPSRCPADLDLAAVWARLQADVERLWGPLLAVRFAVRAEHAEVVVRVCAPQVVGEVREEPCTTAGWRGFSADFRAAGAARGVLLGFGADVRVLEPPELVADVLATARSVLASYGAGPS</sequence>
<keyword evidence="4" id="KW-1185">Reference proteome</keyword>
<dbReference type="RefSeq" id="WP_345713057.1">
    <property type="nucleotide sequence ID" value="NZ_BAABIL010000425.1"/>
</dbReference>
<evidence type="ECO:0000313" key="4">
    <source>
        <dbReference type="Proteomes" id="UP001501195"/>
    </source>
</evidence>
<dbReference type="InterPro" id="IPR026881">
    <property type="entry name" value="WYL_dom"/>
</dbReference>
<gene>
    <name evidence="3" type="ORF">GCM10023225_26170</name>
</gene>
<dbReference type="PANTHER" id="PTHR34580:SF1">
    <property type="entry name" value="PROTEIN PAFC"/>
    <property type="match status" value="1"/>
</dbReference>
<evidence type="ECO:0008006" key="5">
    <source>
        <dbReference type="Google" id="ProtNLM"/>
    </source>
</evidence>
<dbReference type="InterPro" id="IPR051534">
    <property type="entry name" value="CBASS_pafABC_assoc_protein"/>
</dbReference>
<dbReference type="InterPro" id="IPR057727">
    <property type="entry name" value="WCX_dom"/>
</dbReference>
<dbReference type="Pfam" id="PF25583">
    <property type="entry name" value="WCX"/>
    <property type="match status" value="1"/>
</dbReference>
<evidence type="ECO:0000313" key="3">
    <source>
        <dbReference type="EMBL" id="GAA4986707.1"/>
    </source>
</evidence>
<evidence type="ECO:0000259" key="2">
    <source>
        <dbReference type="Pfam" id="PF25583"/>
    </source>
</evidence>
<protein>
    <recommendedName>
        <fullName evidence="5">WYL domain-containing protein</fullName>
    </recommendedName>
</protein>
<accession>A0ABP9I3K7</accession>